<dbReference type="InterPro" id="IPR036597">
    <property type="entry name" value="Fido-like_dom_sf"/>
</dbReference>
<dbReference type="AlphaFoldDB" id="A0A1I1ZSZ1"/>
<gene>
    <name evidence="2" type="ORF">SAMN04487819_111134</name>
</gene>
<evidence type="ECO:0000259" key="1">
    <source>
        <dbReference type="PROSITE" id="PS51459"/>
    </source>
</evidence>
<dbReference type="EMBL" id="FOMZ01000011">
    <property type="protein sequence ID" value="SFE34755.1"/>
    <property type="molecule type" value="Genomic_DNA"/>
</dbReference>
<dbReference type="PANTHER" id="PTHR39426">
    <property type="entry name" value="HOMOLOGY TO DEATH-ON-CURING PROTEIN OF PHAGE P1"/>
    <property type="match status" value="1"/>
</dbReference>
<dbReference type="Proteomes" id="UP000198716">
    <property type="component" value="Unassembled WGS sequence"/>
</dbReference>
<dbReference type="SUPFAM" id="SSF140931">
    <property type="entry name" value="Fic-like"/>
    <property type="match status" value="1"/>
</dbReference>
<evidence type="ECO:0000313" key="2">
    <source>
        <dbReference type="EMBL" id="SFE34755.1"/>
    </source>
</evidence>
<dbReference type="GO" id="GO:0016301">
    <property type="term" value="F:kinase activity"/>
    <property type="evidence" value="ECO:0007669"/>
    <property type="project" value="InterPro"/>
</dbReference>
<dbReference type="Gene3D" id="1.20.120.1870">
    <property type="entry name" value="Fic/DOC protein, Fido domain"/>
    <property type="match status" value="1"/>
</dbReference>
<dbReference type="PIRSF" id="PIRSF018297">
    <property type="entry name" value="Doc"/>
    <property type="match status" value="1"/>
</dbReference>
<dbReference type="InterPro" id="IPR053737">
    <property type="entry name" value="Type_II_TA_Toxin"/>
</dbReference>
<dbReference type="InterPro" id="IPR003812">
    <property type="entry name" value="Fido"/>
</dbReference>
<evidence type="ECO:0000313" key="3">
    <source>
        <dbReference type="Proteomes" id="UP000198716"/>
    </source>
</evidence>
<organism evidence="2 3">
    <name type="scientific">Actinopolyspora alba</name>
    <dbReference type="NCBI Taxonomy" id="673379"/>
    <lineage>
        <taxon>Bacteria</taxon>
        <taxon>Bacillati</taxon>
        <taxon>Actinomycetota</taxon>
        <taxon>Actinomycetes</taxon>
        <taxon>Actinopolysporales</taxon>
        <taxon>Actinopolysporaceae</taxon>
        <taxon>Actinopolyspora</taxon>
        <taxon>Actinopolyspora alba group</taxon>
    </lineage>
</organism>
<dbReference type="InterPro" id="IPR006440">
    <property type="entry name" value="Doc"/>
</dbReference>
<sequence>MSDIEYLDVSDVVEIARITLGTAPGVRDYGLLESAVGRPRASVFGEDAYSDVYTKAAAMLHSLASNHALVDGNKRTAWAAAMVFLDINGHPLHAELDEDTAEDLMLRAARNRVAIDEIVKVLDRFTD</sequence>
<dbReference type="NCBIfam" id="TIGR01550">
    <property type="entry name" value="DOC_P1"/>
    <property type="match status" value="1"/>
</dbReference>
<proteinExistence type="predicted"/>
<keyword evidence="3" id="KW-1185">Reference proteome</keyword>
<dbReference type="PANTHER" id="PTHR39426:SF1">
    <property type="entry name" value="HOMOLOGY TO DEATH-ON-CURING PROTEIN OF PHAGE P1"/>
    <property type="match status" value="1"/>
</dbReference>
<accession>A0A1I1ZSZ1</accession>
<protein>
    <submittedName>
        <fullName evidence="2">Death on curing protein</fullName>
    </submittedName>
</protein>
<feature type="domain" description="Fido" evidence="1">
    <location>
        <begin position="7"/>
        <end position="124"/>
    </location>
</feature>
<name>A0A1I1ZSZ1_9ACTN</name>
<reference evidence="3" key="1">
    <citation type="submission" date="2016-10" db="EMBL/GenBank/DDBJ databases">
        <authorList>
            <person name="Varghese N."/>
            <person name="Submissions S."/>
        </authorList>
    </citation>
    <scope>NUCLEOTIDE SEQUENCE [LARGE SCALE GENOMIC DNA]</scope>
    <source>
        <strain evidence="3">DSM 45004</strain>
    </source>
</reference>
<dbReference type="PROSITE" id="PS51459">
    <property type="entry name" value="FIDO"/>
    <property type="match status" value="1"/>
</dbReference>
<dbReference type="Pfam" id="PF02661">
    <property type="entry name" value="Fic"/>
    <property type="match status" value="1"/>
</dbReference>